<sequence>MCTTRKSSFEDQMELEQLEVVSRCIGQTLTPQERSNLELGMLKRSATETFQSLRFWGRISGEAQDYLICVAVMPGKDYPKKKFYFCSNSSPELQQFPQLNKKKSAMAAALTSRLKGDPTFLLSDSGEPQNQEDGEAPFCELDRLAYIVEEIDHATSVVPLGAFVVSPMHQVIANPSFHGLTWDQSLQLYNFFHFRQPDLPERAQIIENAEGLVRAGDFFDPLIQDLDGAWVITKDNTGAYTTLRNYVYPGAFCFHRPESVHYGSVYFGDGRKNPDIAFMI</sequence>
<evidence type="ECO:0000256" key="9">
    <source>
        <dbReference type="ARBA" id="ARBA00038319"/>
    </source>
</evidence>
<dbReference type="PANTHER" id="PTHR22069:SF0">
    <property type="entry name" value="RADIAL SPOKE HEAD PROTEIN 9 HOMOLOG"/>
    <property type="match status" value="1"/>
</dbReference>
<name>A0AAD9G5W5_9STRA</name>
<comment type="similarity">
    <text evidence="9">Belongs to the flagellar radial spoke RSP9 family.</text>
</comment>
<evidence type="ECO:0000256" key="4">
    <source>
        <dbReference type="ARBA" id="ARBA00022846"/>
    </source>
</evidence>
<dbReference type="GO" id="GO:0044458">
    <property type="term" value="P:motile cilium assembly"/>
    <property type="evidence" value="ECO:0007669"/>
    <property type="project" value="TreeGrafter"/>
</dbReference>
<comment type="subcellular location">
    <subcellularLocation>
        <location evidence="8">Cell projection</location>
        <location evidence="8">Kinocilium</location>
    </subcellularLocation>
    <subcellularLocation>
        <location evidence="1">Cytoplasm</location>
        <location evidence="1">Cytoskeleton</location>
        <location evidence="1">Flagellum axoneme</location>
    </subcellularLocation>
</comment>
<keyword evidence="12" id="KW-1185">Reference proteome</keyword>
<dbReference type="GO" id="GO:0060294">
    <property type="term" value="P:cilium movement involved in cell motility"/>
    <property type="evidence" value="ECO:0007669"/>
    <property type="project" value="TreeGrafter"/>
</dbReference>
<dbReference type="GO" id="GO:0035082">
    <property type="term" value="P:axoneme assembly"/>
    <property type="evidence" value="ECO:0007669"/>
    <property type="project" value="InterPro"/>
</dbReference>
<evidence type="ECO:0000313" key="12">
    <source>
        <dbReference type="Proteomes" id="UP001259832"/>
    </source>
</evidence>
<evidence type="ECO:0000256" key="7">
    <source>
        <dbReference type="ARBA" id="ARBA00023273"/>
    </source>
</evidence>
<dbReference type="EMBL" id="JASMQC010000030">
    <property type="protein sequence ID" value="KAK1932373.1"/>
    <property type="molecule type" value="Genomic_DNA"/>
</dbReference>
<protein>
    <recommendedName>
        <fullName evidence="10">Radial spoke head protein 9 homolog</fullName>
    </recommendedName>
</protein>
<evidence type="ECO:0000313" key="11">
    <source>
        <dbReference type="EMBL" id="KAK1932373.1"/>
    </source>
</evidence>
<keyword evidence="3" id="KW-0970">Cilium biogenesis/degradation</keyword>
<dbReference type="PANTHER" id="PTHR22069">
    <property type="entry name" value="MITOCHONDRIAL RIBOSOMAL PROTEIN S18"/>
    <property type="match status" value="1"/>
</dbReference>
<evidence type="ECO:0000256" key="1">
    <source>
        <dbReference type="ARBA" id="ARBA00004611"/>
    </source>
</evidence>
<dbReference type="Proteomes" id="UP001259832">
    <property type="component" value="Unassembled WGS sequence"/>
</dbReference>
<evidence type="ECO:0000256" key="10">
    <source>
        <dbReference type="ARBA" id="ARBA00041080"/>
    </source>
</evidence>
<accession>A0AAD9G5W5</accession>
<reference evidence="11" key="1">
    <citation type="submission" date="2023-08" db="EMBL/GenBank/DDBJ databases">
        <title>Reference Genome Resource for the Citrus Pathogen Phytophthora citrophthora.</title>
        <authorList>
            <person name="Moller H."/>
            <person name="Coetzee B."/>
            <person name="Rose L.J."/>
            <person name="Van Niekerk J.M."/>
        </authorList>
    </citation>
    <scope>NUCLEOTIDE SEQUENCE</scope>
    <source>
        <strain evidence="11">STE-U-9442</strain>
    </source>
</reference>
<evidence type="ECO:0000256" key="3">
    <source>
        <dbReference type="ARBA" id="ARBA00022794"/>
    </source>
</evidence>
<evidence type="ECO:0000256" key="5">
    <source>
        <dbReference type="ARBA" id="ARBA00023069"/>
    </source>
</evidence>
<proteinExistence type="inferred from homology"/>
<dbReference type="GO" id="GO:0005930">
    <property type="term" value="C:axoneme"/>
    <property type="evidence" value="ECO:0007669"/>
    <property type="project" value="TreeGrafter"/>
</dbReference>
<keyword evidence="2" id="KW-0963">Cytoplasm</keyword>
<evidence type="ECO:0000256" key="8">
    <source>
        <dbReference type="ARBA" id="ARBA00037822"/>
    </source>
</evidence>
<keyword evidence="7" id="KW-0966">Cell projection</keyword>
<dbReference type="AlphaFoldDB" id="A0AAD9G5W5"/>
<keyword evidence="6" id="KW-0206">Cytoskeleton</keyword>
<keyword evidence="5" id="KW-0969">Cilium</keyword>
<dbReference type="InterPro" id="IPR055316">
    <property type="entry name" value="RSP9"/>
</dbReference>
<organism evidence="11 12">
    <name type="scientific">Phytophthora citrophthora</name>
    <dbReference type="NCBI Taxonomy" id="4793"/>
    <lineage>
        <taxon>Eukaryota</taxon>
        <taxon>Sar</taxon>
        <taxon>Stramenopiles</taxon>
        <taxon>Oomycota</taxon>
        <taxon>Peronosporomycetes</taxon>
        <taxon>Peronosporales</taxon>
        <taxon>Peronosporaceae</taxon>
        <taxon>Phytophthora</taxon>
    </lineage>
</organism>
<evidence type="ECO:0000256" key="6">
    <source>
        <dbReference type="ARBA" id="ARBA00023212"/>
    </source>
</evidence>
<comment type="caution">
    <text evidence="11">The sequence shown here is derived from an EMBL/GenBank/DDBJ whole genome shotgun (WGS) entry which is preliminary data.</text>
</comment>
<keyword evidence="4" id="KW-0282">Flagellum</keyword>
<evidence type="ECO:0000256" key="2">
    <source>
        <dbReference type="ARBA" id="ARBA00022490"/>
    </source>
</evidence>
<gene>
    <name evidence="11" type="ORF">P3T76_012367</name>
</gene>